<dbReference type="AlphaFoldDB" id="A0A1V9XLM6"/>
<evidence type="ECO:0000313" key="3">
    <source>
        <dbReference type="Proteomes" id="UP000192247"/>
    </source>
</evidence>
<evidence type="ECO:0000256" key="1">
    <source>
        <dbReference type="SAM" id="SignalP"/>
    </source>
</evidence>
<dbReference type="InterPro" id="IPR022272">
    <property type="entry name" value="Lipocalin_CS"/>
</dbReference>
<dbReference type="SUPFAM" id="SSF50814">
    <property type="entry name" value="Lipocalins"/>
    <property type="match status" value="1"/>
</dbReference>
<dbReference type="InterPro" id="IPR012674">
    <property type="entry name" value="Calycin"/>
</dbReference>
<dbReference type="PROSITE" id="PS00213">
    <property type="entry name" value="LIPOCALIN"/>
    <property type="match status" value="1"/>
</dbReference>
<keyword evidence="3" id="KW-1185">Reference proteome</keyword>
<feature type="signal peptide" evidence="1">
    <location>
        <begin position="1"/>
        <end position="32"/>
    </location>
</feature>
<protein>
    <recommendedName>
        <fullName evidence="4">Apolipoprotein D-like</fullName>
    </recommendedName>
</protein>
<gene>
    <name evidence="2" type="ORF">BIW11_09139</name>
</gene>
<comment type="caution">
    <text evidence="2">The sequence shown here is derived from an EMBL/GenBank/DDBJ whole genome shotgun (WGS) entry which is preliminary data.</text>
</comment>
<accession>A0A1V9XLM6</accession>
<dbReference type="EMBL" id="MNPL01008173">
    <property type="protein sequence ID" value="OQR74351.1"/>
    <property type="molecule type" value="Genomic_DNA"/>
</dbReference>
<keyword evidence="1" id="KW-0732">Signal</keyword>
<organism evidence="2 3">
    <name type="scientific">Tropilaelaps mercedesae</name>
    <dbReference type="NCBI Taxonomy" id="418985"/>
    <lineage>
        <taxon>Eukaryota</taxon>
        <taxon>Metazoa</taxon>
        <taxon>Ecdysozoa</taxon>
        <taxon>Arthropoda</taxon>
        <taxon>Chelicerata</taxon>
        <taxon>Arachnida</taxon>
        <taxon>Acari</taxon>
        <taxon>Parasitiformes</taxon>
        <taxon>Mesostigmata</taxon>
        <taxon>Gamasina</taxon>
        <taxon>Dermanyssoidea</taxon>
        <taxon>Laelapidae</taxon>
        <taxon>Tropilaelaps</taxon>
    </lineage>
</organism>
<name>A0A1V9XLM6_9ACAR</name>
<sequence>MRVPVPVLPLLLCGRVELIQLLIQLLVRGTEAMVMPGLCPIEIKAIDDFDHDRFMGTWYEVQRTPFLMETMIRCNKFHYQDKGDSEEGIIVYMKGNRQS</sequence>
<dbReference type="OrthoDB" id="6498588at2759"/>
<evidence type="ECO:0000313" key="2">
    <source>
        <dbReference type="EMBL" id="OQR74351.1"/>
    </source>
</evidence>
<dbReference type="Gene3D" id="2.40.128.20">
    <property type="match status" value="1"/>
</dbReference>
<feature type="chain" id="PRO_5012303170" description="Apolipoprotein D-like" evidence="1">
    <location>
        <begin position="33"/>
        <end position="99"/>
    </location>
</feature>
<evidence type="ECO:0008006" key="4">
    <source>
        <dbReference type="Google" id="ProtNLM"/>
    </source>
</evidence>
<dbReference type="Proteomes" id="UP000192247">
    <property type="component" value="Unassembled WGS sequence"/>
</dbReference>
<reference evidence="2 3" key="1">
    <citation type="journal article" date="2017" name="Gigascience">
        <title>Draft genome of the honey bee ectoparasitic mite, Tropilaelaps mercedesae, is shaped by the parasitic life history.</title>
        <authorList>
            <person name="Dong X."/>
            <person name="Armstrong S.D."/>
            <person name="Xia D."/>
            <person name="Makepeace B.L."/>
            <person name="Darby A.C."/>
            <person name="Kadowaki T."/>
        </authorList>
    </citation>
    <scope>NUCLEOTIDE SEQUENCE [LARGE SCALE GENOMIC DNA]</scope>
    <source>
        <strain evidence="2">Wuxi-XJTLU</strain>
    </source>
</reference>
<proteinExistence type="predicted"/>
<dbReference type="InParanoid" id="A0A1V9XLM6"/>